<dbReference type="InterPro" id="IPR026669">
    <property type="entry name" value="Arsenite_MeTrfase-like"/>
</dbReference>
<dbReference type="InterPro" id="IPR003333">
    <property type="entry name" value="CMAS"/>
</dbReference>
<reference evidence="2" key="2">
    <citation type="submission" date="2025-08" db="UniProtKB">
        <authorList>
            <consortium name="RefSeq"/>
        </authorList>
    </citation>
    <scope>IDENTIFICATION</scope>
    <source>
        <tissue evidence="2">Leaf</tissue>
    </source>
</reference>
<dbReference type="GO" id="GO:0008610">
    <property type="term" value="P:lipid biosynthetic process"/>
    <property type="evidence" value="ECO:0007669"/>
    <property type="project" value="InterPro"/>
</dbReference>
<dbReference type="OrthoDB" id="5977668at2759"/>
<organism evidence="1 2">
    <name type="scientific">Spinacia oleracea</name>
    <name type="common">Spinach</name>
    <dbReference type="NCBI Taxonomy" id="3562"/>
    <lineage>
        <taxon>Eukaryota</taxon>
        <taxon>Viridiplantae</taxon>
        <taxon>Streptophyta</taxon>
        <taxon>Embryophyta</taxon>
        <taxon>Tracheophyta</taxon>
        <taxon>Spermatophyta</taxon>
        <taxon>Magnoliopsida</taxon>
        <taxon>eudicotyledons</taxon>
        <taxon>Gunneridae</taxon>
        <taxon>Pentapetalae</taxon>
        <taxon>Caryophyllales</taxon>
        <taxon>Chenopodiaceae</taxon>
        <taxon>Chenopodioideae</taxon>
        <taxon>Anserineae</taxon>
        <taxon>Spinacia</taxon>
    </lineage>
</organism>
<dbReference type="KEGG" id="soe:110788887"/>
<proteinExistence type="predicted"/>
<accession>A0A9R0IH34</accession>
<dbReference type="PANTHER" id="PTHR43675:SF30">
    <property type="entry name" value="CYCLOPROPANE-FATTY-ACYL-PHOSPHOLIPID SYNTHASE"/>
    <property type="match status" value="1"/>
</dbReference>
<keyword evidence="1" id="KW-1185">Reference proteome</keyword>
<dbReference type="InterPro" id="IPR029063">
    <property type="entry name" value="SAM-dependent_MTases_sf"/>
</dbReference>
<evidence type="ECO:0000313" key="2">
    <source>
        <dbReference type="RefSeq" id="XP_021849209.1"/>
    </source>
</evidence>
<dbReference type="Proteomes" id="UP000813463">
    <property type="component" value="Chromosome 3"/>
</dbReference>
<dbReference type="AlphaFoldDB" id="A0A9R0IH34"/>
<dbReference type="PANTHER" id="PTHR43675">
    <property type="entry name" value="ARSENITE METHYLTRANSFERASE"/>
    <property type="match status" value="1"/>
</dbReference>
<dbReference type="PIRSF" id="PIRSF003085">
    <property type="entry name" value="CMAS"/>
    <property type="match status" value="1"/>
</dbReference>
<dbReference type="Pfam" id="PF02353">
    <property type="entry name" value="CMAS"/>
    <property type="match status" value="1"/>
</dbReference>
<evidence type="ECO:0000313" key="1">
    <source>
        <dbReference type="Proteomes" id="UP000813463"/>
    </source>
</evidence>
<sequence>MALSLKESAARISVTKFLKGFIFAGCLIILEEDGTVLTFEGSQKICPLTVSITIHNPKFYWKVATEADLGFADAYIQGDFSFVDKDEGLLNLITIFIANKDVYSPASNVTSTDLLKSLFSAIAWMSSAKYIYRHFTNRNTITQARRNISRHYDLSNEMFSLFMDETMLYSCAIFKTENEDLTVAQMRKISVLIEKARVEKHHEVLEIGCGWGTLAIEVVRRTGCRYTGITLSEEQLKFCQQRVKEAGLEDRITLLLCDYREVQHVFKYDRIFACEMIEAVGHEYMEEFFRCCESMLATDGLFVLQFTSMADDCYDEYIKSGGFIKEYIFPGGCLPSMSHVVTSMAAASRLCVEHIENIGPHYCQTLRYWRKSFLENQSKLLSLGFDEKFIRTWEYYFDYCAAGFKMRLLGNFQVVFSRKGNLAVFRDYHASTPSAYYCP</sequence>
<dbReference type="Gene3D" id="3.40.50.150">
    <property type="entry name" value="Vaccinia Virus protein VP39"/>
    <property type="match status" value="1"/>
</dbReference>
<protein>
    <recommendedName>
        <fullName evidence="3">Cyclopropane-fatty-acyl-phospholipid synthase</fullName>
    </recommendedName>
</protein>
<dbReference type="RefSeq" id="XP_021849209.1">
    <property type="nucleotide sequence ID" value="XM_021993517.2"/>
</dbReference>
<evidence type="ECO:0008006" key="3">
    <source>
        <dbReference type="Google" id="ProtNLM"/>
    </source>
</evidence>
<gene>
    <name evidence="2" type="primary">LOC110788887</name>
</gene>
<dbReference type="SUPFAM" id="SSF53335">
    <property type="entry name" value="S-adenosyl-L-methionine-dependent methyltransferases"/>
    <property type="match status" value="1"/>
</dbReference>
<dbReference type="GO" id="GO:0008168">
    <property type="term" value="F:methyltransferase activity"/>
    <property type="evidence" value="ECO:0000318"/>
    <property type="project" value="GO_Central"/>
</dbReference>
<name>A0A9R0IH34_SPIOL</name>
<dbReference type="GeneID" id="110788887"/>
<reference evidence="1" key="1">
    <citation type="journal article" date="2021" name="Nat. Commun.">
        <title>Genomic analyses provide insights into spinach domestication and the genetic basis of agronomic traits.</title>
        <authorList>
            <person name="Cai X."/>
            <person name="Sun X."/>
            <person name="Xu C."/>
            <person name="Sun H."/>
            <person name="Wang X."/>
            <person name="Ge C."/>
            <person name="Zhang Z."/>
            <person name="Wang Q."/>
            <person name="Fei Z."/>
            <person name="Jiao C."/>
            <person name="Wang Q."/>
        </authorList>
    </citation>
    <scope>NUCLEOTIDE SEQUENCE [LARGE SCALE GENOMIC DNA]</scope>
    <source>
        <strain evidence="1">cv. Varoflay</strain>
    </source>
</reference>
<dbReference type="CDD" id="cd02440">
    <property type="entry name" value="AdoMet_MTases"/>
    <property type="match status" value="1"/>
</dbReference>